<dbReference type="EMBL" id="JBHRRZ010000039">
    <property type="protein sequence ID" value="MFC2949817.1"/>
    <property type="molecule type" value="Genomic_DNA"/>
</dbReference>
<keyword evidence="2" id="KW-0479">Metal-binding</keyword>
<evidence type="ECO:0000313" key="4">
    <source>
        <dbReference type="EMBL" id="MFC2949817.1"/>
    </source>
</evidence>
<evidence type="ECO:0000256" key="2">
    <source>
        <dbReference type="RuleBase" id="RU362039"/>
    </source>
</evidence>
<dbReference type="Pfam" id="PF12850">
    <property type="entry name" value="Metallophos_2"/>
    <property type="match status" value="1"/>
</dbReference>
<proteinExistence type="inferred from homology"/>
<dbReference type="SUPFAM" id="SSF56300">
    <property type="entry name" value="Metallo-dependent phosphatases"/>
    <property type="match status" value="1"/>
</dbReference>
<dbReference type="Gene3D" id="3.60.21.10">
    <property type="match status" value="1"/>
</dbReference>
<accession>A0ABV7A9L4</accession>
<feature type="domain" description="Calcineurin-like phosphoesterase" evidence="3">
    <location>
        <begin position="1"/>
        <end position="150"/>
    </location>
</feature>
<dbReference type="PANTHER" id="PTHR11124">
    <property type="entry name" value="VACUOLAR SORTING PROTEIN VPS29"/>
    <property type="match status" value="1"/>
</dbReference>
<evidence type="ECO:0000259" key="3">
    <source>
        <dbReference type="Pfam" id="PF12850"/>
    </source>
</evidence>
<dbReference type="InterPro" id="IPR024654">
    <property type="entry name" value="Calcineurin-like_PHP_lpxH"/>
</dbReference>
<dbReference type="RefSeq" id="WP_390307787.1">
    <property type="nucleotide sequence ID" value="NZ_JBHRRZ010000039.1"/>
</dbReference>
<evidence type="ECO:0000313" key="5">
    <source>
        <dbReference type="Proteomes" id="UP001595387"/>
    </source>
</evidence>
<dbReference type="InterPro" id="IPR029052">
    <property type="entry name" value="Metallo-depent_PP-like"/>
</dbReference>
<name>A0ABV7A9L4_9BACI</name>
<comment type="caution">
    <text evidence="4">The sequence shown here is derived from an EMBL/GenBank/DDBJ whole genome shotgun (WGS) entry which is preliminary data.</text>
</comment>
<dbReference type="EC" id="3.1.4.-" evidence="2"/>
<dbReference type="InterPro" id="IPR000979">
    <property type="entry name" value="Phosphodiesterase_MJ0936/Vps29"/>
</dbReference>
<comment type="cofactor">
    <cofactor evidence="2">
        <name>a divalent metal cation</name>
        <dbReference type="ChEBI" id="CHEBI:60240"/>
    </cofactor>
</comment>
<gene>
    <name evidence="4" type="ORF">ACFODW_15955</name>
</gene>
<protein>
    <recommendedName>
        <fullName evidence="2">Phosphoesterase</fullName>
        <ecNumber evidence="2">3.1.4.-</ecNumber>
    </recommendedName>
</protein>
<keyword evidence="5" id="KW-1185">Reference proteome</keyword>
<sequence length="165" mass="19044">MKLVITGDTHMPRRGTQLPARLEQELKTANLIIHTGDWQTMDMYHMLSEFGEVRGVFGNVDGEDICRKFPEKLVLELEGYRIGVVHGHGERKTTERRAIEAFDGEDLDIIIFGHSHIPLLRYSKRRLLLNPGSPMDKRTTPYYSFAVLHLGPEIRAEHVFYDEKI</sequence>
<dbReference type="NCBIfam" id="TIGR00040">
    <property type="entry name" value="yfcE"/>
    <property type="match status" value="1"/>
</dbReference>
<comment type="similarity">
    <text evidence="1 2">Belongs to the metallophosphoesterase superfamily. YfcE family.</text>
</comment>
<evidence type="ECO:0000256" key="1">
    <source>
        <dbReference type="ARBA" id="ARBA00008950"/>
    </source>
</evidence>
<organism evidence="4 5">
    <name type="scientific">Virgibacillus sediminis</name>
    <dbReference type="NCBI Taxonomy" id="202260"/>
    <lineage>
        <taxon>Bacteria</taxon>
        <taxon>Bacillati</taxon>
        <taxon>Bacillota</taxon>
        <taxon>Bacilli</taxon>
        <taxon>Bacillales</taxon>
        <taxon>Bacillaceae</taxon>
        <taxon>Virgibacillus</taxon>
    </lineage>
</organism>
<dbReference type="Proteomes" id="UP001595387">
    <property type="component" value="Unassembled WGS sequence"/>
</dbReference>
<reference evidence="5" key="1">
    <citation type="journal article" date="2019" name="Int. J. Syst. Evol. Microbiol.">
        <title>The Global Catalogue of Microorganisms (GCM) 10K type strain sequencing project: providing services to taxonomists for standard genome sequencing and annotation.</title>
        <authorList>
            <consortium name="The Broad Institute Genomics Platform"/>
            <consortium name="The Broad Institute Genome Sequencing Center for Infectious Disease"/>
            <person name="Wu L."/>
            <person name="Ma J."/>
        </authorList>
    </citation>
    <scope>NUCLEOTIDE SEQUENCE [LARGE SCALE GENOMIC DNA]</scope>
    <source>
        <strain evidence="5">KCTC 13193</strain>
    </source>
</reference>